<name>A0ABD1M9Q7_9FABA</name>
<protein>
    <recommendedName>
        <fullName evidence="4">Transmembrane protein</fullName>
    </recommendedName>
</protein>
<dbReference type="Proteomes" id="UP001603857">
    <property type="component" value="Unassembled WGS sequence"/>
</dbReference>
<evidence type="ECO:0000313" key="3">
    <source>
        <dbReference type="Proteomes" id="UP001603857"/>
    </source>
</evidence>
<reference evidence="2 3" key="1">
    <citation type="submission" date="2024-08" db="EMBL/GenBank/DDBJ databases">
        <title>Insights into the chromosomal genome structure of Flemingia macrophylla.</title>
        <authorList>
            <person name="Ding Y."/>
            <person name="Zhao Y."/>
            <person name="Bi W."/>
            <person name="Wu M."/>
            <person name="Zhao G."/>
            <person name="Gong Y."/>
            <person name="Li W."/>
            <person name="Zhang P."/>
        </authorList>
    </citation>
    <scope>NUCLEOTIDE SEQUENCE [LARGE SCALE GENOMIC DNA]</scope>
    <source>
        <strain evidence="2">DYQJB</strain>
        <tissue evidence="2">Leaf</tissue>
    </source>
</reference>
<dbReference type="EMBL" id="JBGMDY010000006">
    <property type="protein sequence ID" value="KAL2332464.1"/>
    <property type="molecule type" value="Genomic_DNA"/>
</dbReference>
<feature type="region of interest" description="Disordered" evidence="1">
    <location>
        <begin position="51"/>
        <end position="94"/>
    </location>
</feature>
<evidence type="ECO:0000313" key="2">
    <source>
        <dbReference type="EMBL" id="KAL2332464.1"/>
    </source>
</evidence>
<feature type="compositionally biased region" description="Basic and acidic residues" evidence="1">
    <location>
        <begin position="65"/>
        <end position="90"/>
    </location>
</feature>
<evidence type="ECO:0008006" key="4">
    <source>
        <dbReference type="Google" id="ProtNLM"/>
    </source>
</evidence>
<comment type="caution">
    <text evidence="2">The sequence shown here is derived from an EMBL/GenBank/DDBJ whole genome shotgun (WGS) entry which is preliminary data.</text>
</comment>
<organism evidence="2 3">
    <name type="scientific">Flemingia macrophylla</name>
    <dbReference type="NCBI Taxonomy" id="520843"/>
    <lineage>
        <taxon>Eukaryota</taxon>
        <taxon>Viridiplantae</taxon>
        <taxon>Streptophyta</taxon>
        <taxon>Embryophyta</taxon>
        <taxon>Tracheophyta</taxon>
        <taxon>Spermatophyta</taxon>
        <taxon>Magnoliopsida</taxon>
        <taxon>eudicotyledons</taxon>
        <taxon>Gunneridae</taxon>
        <taxon>Pentapetalae</taxon>
        <taxon>rosids</taxon>
        <taxon>fabids</taxon>
        <taxon>Fabales</taxon>
        <taxon>Fabaceae</taxon>
        <taxon>Papilionoideae</taxon>
        <taxon>50 kb inversion clade</taxon>
        <taxon>NPAAA clade</taxon>
        <taxon>indigoferoid/millettioid clade</taxon>
        <taxon>Phaseoleae</taxon>
        <taxon>Flemingia</taxon>
    </lineage>
</organism>
<accession>A0ABD1M9Q7</accession>
<dbReference type="PANTHER" id="PTHR33564">
    <property type="entry name" value="TRANSMEMBRANE PROTEIN"/>
    <property type="match status" value="1"/>
</dbReference>
<evidence type="ECO:0000256" key="1">
    <source>
        <dbReference type="SAM" id="MobiDB-lite"/>
    </source>
</evidence>
<gene>
    <name evidence="2" type="ORF">Fmac_020045</name>
</gene>
<dbReference type="PANTHER" id="PTHR33564:SF31">
    <property type="entry name" value="PROTEIN, PUTATIVE-RELATED"/>
    <property type="match status" value="1"/>
</dbReference>
<dbReference type="AlphaFoldDB" id="A0ABD1M9Q7"/>
<proteinExistence type="predicted"/>
<sequence length="119" mass="13605">MTSISQGLVLTTAILLSTTLLYVAFSRYNKTTPSFQTHHPHKPALRSCLYSEEKKRERKKKKKVKFAENVKGGEEGKEQKRVSSNCRHETSASSGMQANRIALYNGILRDRVHRMECSY</sequence>
<keyword evidence="3" id="KW-1185">Reference proteome</keyword>